<dbReference type="GO" id="GO:0006352">
    <property type="term" value="P:DNA-templated transcription initiation"/>
    <property type="evidence" value="ECO:0007669"/>
    <property type="project" value="InterPro"/>
</dbReference>
<dbReference type="InterPro" id="IPR039425">
    <property type="entry name" value="RNA_pol_sigma-70-like"/>
</dbReference>
<organism evidence="7 8">
    <name type="scientific">Filimonas lacunae</name>
    <dbReference type="NCBI Taxonomy" id="477680"/>
    <lineage>
        <taxon>Bacteria</taxon>
        <taxon>Pseudomonadati</taxon>
        <taxon>Bacteroidota</taxon>
        <taxon>Chitinophagia</taxon>
        <taxon>Chitinophagales</taxon>
        <taxon>Chitinophagaceae</taxon>
        <taxon>Filimonas</taxon>
    </lineage>
</organism>
<dbReference type="GO" id="GO:0016987">
    <property type="term" value="F:sigma factor activity"/>
    <property type="evidence" value="ECO:0007669"/>
    <property type="project" value="UniProtKB-KW"/>
</dbReference>
<dbReference type="KEGG" id="fln:FLA_2978"/>
<dbReference type="Gene3D" id="1.10.1740.10">
    <property type="match status" value="1"/>
</dbReference>
<gene>
    <name evidence="7" type="ORF">SAMN05421788_102411</name>
</gene>
<dbReference type="PANTHER" id="PTHR43133:SF46">
    <property type="entry name" value="RNA POLYMERASE SIGMA-70 FACTOR ECF SUBFAMILY"/>
    <property type="match status" value="1"/>
</dbReference>
<dbReference type="Pfam" id="PF04542">
    <property type="entry name" value="Sigma70_r2"/>
    <property type="match status" value="1"/>
</dbReference>
<evidence type="ECO:0000259" key="6">
    <source>
        <dbReference type="Pfam" id="PF08281"/>
    </source>
</evidence>
<dbReference type="InterPro" id="IPR014327">
    <property type="entry name" value="RNA_pol_sigma70_bacteroid"/>
</dbReference>
<dbReference type="SUPFAM" id="SSF88659">
    <property type="entry name" value="Sigma3 and sigma4 domains of RNA polymerase sigma factors"/>
    <property type="match status" value="1"/>
</dbReference>
<dbReference type="Pfam" id="PF08281">
    <property type="entry name" value="Sigma70_r4_2"/>
    <property type="match status" value="1"/>
</dbReference>
<dbReference type="GO" id="GO:0003677">
    <property type="term" value="F:DNA binding"/>
    <property type="evidence" value="ECO:0007669"/>
    <property type="project" value="InterPro"/>
</dbReference>
<dbReference type="SUPFAM" id="SSF88946">
    <property type="entry name" value="Sigma2 domain of RNA polymerase sigma factors"/>
    <property type="match status" value="1"/>
</dbReference>
<comment type="similarity">
    <text evidence="1">Belongs to the sigma-70 factor family. ECF subfamily.</text>
</comment>
<name>A0A173MHR2_9BACT</name>
<proteinExistence type="inferred from homology"/>
<evidence type="ECO:0000256" key="2">
    <source>
        <dbReference type="ARBA" id="ARBA00023015"/>
    </source>
</evidence>
<evidence type="ECO:0000256" key="4">
    <source>
        <dbReference type="ARBA" id="ARBA00023163"/>
    </source>
</evidence>
<keyword evidence="8" id="KW-1185">Reference proteome</keyword>
<dbReference type="RefSeq" id="WP_076378140.1">
    <property type="nucleotide sequence ID" value="NZ_AP017422.1"/>
</dbReference>
<dbReference type="InterPro" id="IPR007627">
    <property type="entry name" value="RNA_pol_sigma70_r2"/>
</dbReference>
<dbReference type="PANTHER" id="PTHR43133">
    <property type="entry name" value="RNA POLYMERASE ECF-TYPE SIGMA FACTO"/>
    <property type="match status" value="1"/>
</dbReference>
<dbReference type="InterPro" id="IPR014284">
    <property type="entry name" value="RNA_pol_sigma-70_dom"/>
</dbReference>
<feature type="domain" description="RNA polymerase sigma factor 70 region 4 type 2" evidence="6">
    <location>
        <begin position="126"/>
        <end position="175"/>
    </location>
</feature>
<dbReference type="NCBIfam" id="TIGR02985">
    <property type="entry name" value="Sig70_bacteroi1"/>
    <property type="match status" value="1"/>
</dbReference>
<dbReference type="OrthoDB" id="9795666at2"/>
<keyword evidence="3" id="KW-0731">Sigma factor</keyword>
<evidence type="ECO:0000313" key="8">
    <source>
        <dbReference type="Proteomes" id="UP000186917"/>
    </source>
</evidence>
<feature type="domain" description="RNA polymerase sigma-70 region 2" evidence="5">
    <location>
        <begin position="35"/>
        <end position="90"/>
    </location>
</feature>
<reference evidence="8" key="1">
    <citation type="submission" date="2017-01" db="EMBL/GenBank/DDBJ databases">
        <authorList>
            <person name="Varghese N."/>
            <person name="Submissions S."/>
        </authorList>
    </citation>
    <scope>NUCLEOTIDE SEQUENCE [LARGE SCALE GENOMIC DNA]</scope>
    <source>
        <strain evidence="8">DSM 21054</strain>
    </source>
</reference>
<dbReference type="NCBIfam" id="TIGR02937">
    <property type="entry name" value="sigma70-ECF"/>
    <property type="match status" value="1"/>
</dbReference>
<dbReference type="InterPro" id="IPR013325">
    <property type="entry name" value="RNA_pol_sigma_r2"/>
</dbReference>
<dbReference type="EMBL" id="FTOR01000002">
    <property type="protein sequence ID" value="SIS97236.1"/>
    <property type="molecule type" value="Genomic_DNA"/>
</dbReference>
<evidence type="ECO:0000256" key="3">
    <source>
        <dbReference type="ARBA" id="ARBA00023082"/>
    </source>
</evidence>
<evidence type="ECO:0000313" key="7">
    <source>
        <dbReference type="EMBL" id="SIS97236.1"/>
    </source>
</evidence>
<dbReference type="STRING" id="477680.SAMN05421788_102411"/>
<dbReference type="AlphaFoldDB" id="A0A173MHR2"/>
<dbReference type="InterPro" id="IPR036388">
    <property type="entry name" value="WH-like_DNA-bd_sf"/>
</dbReference>
<keyword evidence="2" id="KW-0805">Transcription regulation</keyword>
<dbReference type="Gene3D" id="1.10.10.10">
    <property type="entry name" value="Winged helix-like DNA-binding domain superfamily/Winged helix DNA-binding domain"/>
    <property type="match status" value="1"/>
</dbReference>
<protein>
    <submittedName>
        <fullName evidence="7">RNA polymerase, sigma subunit, ECF family</fullName>
    </submittedName>
</protein>
<dbReference type="Proteomes" id="UP000186917">
    <property type="component" value="Unassembled WGS sequence"/>
</dbReference>
<sequence>MRDLQHLSDEELVHFLNEGNEWAFSEIYNRYWMKLLAQATYDLQNEAEAEECVQDVFVKIWKNRASLTLRYQLSTYLYRAIKNQAINVLEARYAKRNQLLPLPAHVPGGAAPSADAALLEKELMAALEAAIAALPEKCAVVYRMSRLEGKNNQQIASELGIAEKTVEGHITKAIKGIREGLDGPAFACFFVCFELSHHTHLLH</sequence>
<accession>A0A173MHR2</accession>
<evidence type="ECO:0000256" key="1">
    <source>
        <dbReference type="ARBA" id="ARBA00010641"/>
    </source>
</evidence>
<dbReference type="InterPro" id="IPR013249">
    <property type="entry name" value="RNA_pol_sigma70_r4_t2"/>
</dbReference>
<keyword evidence="4" id="KW-0804">Transcription</keyword>
<evidence type="ECO:0000259" key="5">
    <source>
        <dbReference type="Pfam" id="PF04542"/>
    </source>
</evidence>
<dbReference type="InterPro" id="IPR013324">
    <property type="entry name" value="RNA_pol_sigma_r3/r4-like"/>
</dbReference>